<feature type="domain" description="Methylated-DNA-[protein]-cysteine S-methyltransferase DNA binding" evidence="13">
    <location>
        <begin position="114"/>
        <end position="188"/>
    </location>
</feature>
<dbReference type="InterPro" id="IPR036388">
    <property type="entry name" value="WH-like_DNA-bd_sf"/>
</dbReference>
<feature type="compositionally biased region" description="Low complexity" evidence="12">
    <location>
        <begin position="8"/>
        <end position="25"/>
    </location>
</feature>
<dbReference type="OrthoDB" id="1907495at2759"/>
<evidence type="ECO:0000256" key="5">
    <source>
        <dbReference type="ARBA" id="ARBA00022603"/>
    </source>
</evidence>
<dbReference type="Gene3D" id="1.10.10.10">
    <property type="entry name" value="Winged helix-like DNA-binding domain superfamily/Winged helix DNA-binding domain"/>
    <property type="match status" value="1"/>
</dbReference>
<dbReference type="InterPro" id="IPR014048">
    <property type="entry name" value="MethylDNA_cys_MeTrfase_DNA-bd"/>
</dbReference>
<keyword evidence="5" id="KW-0489">Methyltransferase</keyword>
<dbReference type="AlphaFoldDB" id="F0Z9Z5"/>
<evidence type="ECO:0000256" key="8">
    <source>
        <dbReference type="ARBA" id="ARBA00023204"/>
    </source>
</evidence>
<dbReference type="PANTHER" id="PTHR10815">
    <property type="entry name" value="METHYLATED-DNA--PROTEIN-CYSTEINE METHYLTRANSFERASE"/>
    <property type="match status" value="1"/>
</dbReference>
<sequence length="201" mass="22752">MGKRDIQTLDTDTNNQNNNTNNLDNNNKKLKSDETLDYSVFVSPIGKLLVYANTFSIVKIVLDGSAVDSLKSNKSYTENNKNKIILQFKNEIDEFFKGTIKEFKTPYSLEYGTDFQKEVWAELLKIPYGETRSYAEIAVNIGKGKKYARAVASACRFNNHLLIIPCHRVISSQGCVVGYSGKKGIDKQFIISNVEKKFKNK</sequence>
<keyword evidence="6" id="KW-0808">Transferase</keyword>
<dbReference type="eggNOG" id="KOG4062">
    <property type="taxonomic scope" value="Eukaryota"/>
</dbReference>
<keyword evidence="8" id="KW-0234">DNA repair</keyword>
<evidence type="ECO:0000256" key="12">
    <source>
        <dbReference type="SAM" id="MobiDB-lite"/>
    </source>
</evidence>
<dbReference type="GeneID" id="10510169"/>
<evidence type="ECO:0000259" key="13">
    <source>
        <dbReference type="Pfam" id="PF01035"/>
    </source>
</evidence>
<dbReference type="FunFam" id="1.10.10.10:FF:000214">
    <property type="entry name" value="Methylated-DNA--protein-cysteine methyltransferase"/>
    <property type="match status" value="1"/>
</dbReference>
<dbReference type="VEuPathDB" id="AmoebaDB:DICPUDRAFT_75205"/>
<protein>
    <recommendedName>
        <fullName evidence="4">Methylated-DNA--protein-cysteine methyltransferase</fullName>
        <ecNumber evidence="3">2.1.1.63</ecNumber>
    </recommendedName>
    <alternativeName>
        <fullName evidence="9">6-O-methylguanine-DNA methyltransferase</fullName>
    </alternativeName>
    <alternativeName>
        <fullName evidence="10">O-6-methylguanine-DNA-alkyltransferase</fullName>
    </alternativeName>
</protein>
<evidence type="ECO:0000256" key="2">
    <source>
        <dbReference type="ARBA" id="ARBA00008711"/>
    </source>
</evidence>
<reference evidence="15" key="1">
    <citation type="journal article" date="2011" name="Genome Biol.">
        <title>Comparative genomics of the social amoebae Dictyostelium discoideum and Dictyostelium purpureum.</title>
        <authorList>
            <consortium name="US DOE Joint Genome Institute (JGI-PGF)"/>
            <person name="Sucgang R."/>
            <person name="Kuo A."/>
            <person name="Tian X."/>
            <person name="Salerno W."/>
            <person name="Parikh A."/>
            <person name="Feasley C.L."/>
            <person name="Dalin E."/>
            <person name="Tu H."/>
            <person name="Huang E."/>
            <person name="Barry K."/>
            <person name="Lindquist E."/>
            <person name="Shapiro H."/>
            <person name="Bruce D."/>
            <person name="Schmutz J."/>
            <person name="Salamov A."/>
            <person name="Fey P."/>
            <person name="Gaudet P."/>
            <person name="Anjard C."/>
            <person name="Babu M.M."/>
            <person name="Basu S."/>
            <person name="Bushmanova Y."/>
            <person name="van der Wel H."/>
            <person name="Katoh-Kurasawa M."/>
            <person name="Dinh C."/>
            <person name="Coutinho P.M."/>
            <person name="Saito T."/>
            <person name="Elias M."/>
            <person name="Schaap P."/>
            <person name="Kay R.R."/>
            <person name="Henrissat B."/>
            <person name="Eichinger L."/>
            <person name="Rivero F."/>
            <person name="Putnam N.H."/>
            <person name="West C.M."/>
            <person name="Loomis W.F."/>
            <person name="Chisholm R.L."/>
            <person name="Shaulsky G."/>
            <person name="Strassmann J.E."/>
            <person name="Queller D.C."/>
            <person name="Kuspa A."/>
            <person name="Grigoriev I.V."/>
        </authorList>
    </citation>
    <scope>NUCLEOTIDE SEQUENCE [LARGE SCALE GENOMIC DNA]</scope>
    <source>
        <strain evidence="15">QSDP1</strain>
    </source>
</reference>
<dbReference type="KEGG" id="dpp:DICPUDRAFT_75205"/>
<dbReference type="GO" id="GO:0006281">
    <property type="term" value="P:DNA repair"/>
    <property type="evidence" value="ECO:0007669"/>
    <property type="project" value="UniProtKB-KW"/>
</dbReference>
<evidence type="ECO:0000256" key="3">
    <source>
        <dbReference type="ARBA" id="ARBA00011918"/>
    </source>
</evidence>
<keyword evidence="7" id="KW-0227">DNA damage</keyword>
<comment type="catalytic activity">
    <reaction evidence="11">
        <text>a 6-O-methyl-2'-deoxyguanosine in DNA + L-cysteinyl-[protein] = S-methyl-L-cysteinyl-[protein] + a 2'-deoxyguanosine in DNA</text>
        <dbReference type="Rhea" id="RHEA:24000"/>
        <dbReference type="Rhea" id="RHEA-COMP:10131"/>
        <dbReference type="Rhea" id="RHEA-COMP:10132"/>
        <dbReference type="Rhea" id="RHEA-COMP:11367"/>
        <dbReference type="Rhea" id="RHEA-COMP:11368"/>
        <dbReference type="ChEBI" id="CHEBI:29950"/>
        <dbReference type="ChEBI" id="CHEBI:82612"/>
        <dbReference type="ChEBI" id="CHEBI:85445"/>
        <dbReference type="ChEBI" id="CHEBI:85448"/>
        <dbReference type="EC" id="2.1.1.63"/>
    </reaction>
</comment>
<dbReference type="OMA" id="FEKRVWS"/>
<dbReference type="CDD" id="cd06445">
    <property type="entry name" value="ATase"/>
    <property type="match status" value="1"/>
</dbReference>
<evidence type="ECO:0000313" key="14">
    <source>
        <dbReference type="EMBL" id="EGC39202.1"/>
    </source>
</evidence>
<evidence type="ECO:0000256" key="4">
    <source>
        <dbReference type="ARBA" id="ARBA00015377"/>
    </source>
</evidence>
<dbReference type="Gene3D" id="3.30.160.70">
    <property type="entry name" value="Methylated DNA-protein cysteine methyltransferase domain"/>
    <property type="match status" value="1"/>
</dbReference>
<dbReference type="GO" id="GO:0032259">
    <property type="term" value="P:methylation"/>
    <property type="evidence" value="ECO:0007669"/>
    <property type="project" value="UniProtKB-KW"/>
</dbReference>
<evidence type="ECO:0000256" key="10">
    <source>
        <dbReference type="ARBA" id="ARBA00031621"/>
    </source>
</evidence>
<dbReference type="GO" id="GO:0003908">
    <property type="term" value="F:methylated-DNA-[protein]-cysteine S-methyltransferase activity"/>
    <property type="evidence" value="ECO:0007669"/>
    <property type="project" value="UniProtKB-EC"/>
</dbReference>
<name>F0Z9Z5_DICPU</name>
<dbReference type="STRING" id="5786.F0Z9Z5"/>
<evidence type="ECO:0000256" key="1">
    <source>
        <dbReference type="ARBA" id="ARBA00001286"/>
    </source>
</evidence>
<dbReference type="RefSeq" id="XP_003284229.1">
    <property type="nucleotide sequence ID" value="XM_003284181.1"/>
</dbReference>
<dbReference type="SUPFAM" id="SSF53155">
    <property type="entry name" value="Methylated DNA-protein cysteine methyltransferase domain"/>
    <property type="match status" value="1"/>
</dbReference>
<organism evidence="14 15">
    <name type="scientific">Dictyostelium purpureum</name>
    <name type="common">Slime mold</name>
    <dbReference type="NCBI Taxonomy" id="5786"/>
    <lineage>
        <taxon>Eukaryota</taxon>
        <taxon>Amoebozoa</taxon>
        <taxon>Evosea</taxon>
        <taxon>Eumycetozoa</taxon>
        <taxon>Dictyostelia</taxon>
        <taxon>Dictyosteliales</taxon>
        <taxon>Dictyosteliaceae</taxon>
        <taxon>Dictyostelium</taxon>
    </lineage>
</organism>
<dbReference type="InterPro" id="IPR036631">
    <property type="entry name" value="MGMT_N_sf"/>
</dbReference>
<evidence type="ECO:0000256" key="11">
    <source>
        <dbReference type="ARBA" id="ARBA00049348"/>
    </source>
</evidence>
<evidence type="ECO:0000256" key="7">
    <source>
        <dbReference type="ARBA" id="ARBA00022763"/>
    </source>
</evidence>
<proteinExistence type="inferred from homology"/>
<dbReference type="InParanoid" id="F0Z9Z5"/>
<comment type="catalytic activity">
    <reaction evidence="1">
        <text>a 4-O-methyl-thymidine in DNA + L-cysteinyl-[protein] = a thymidine in DNA + S-methyl-L-cysteinyl-[protein]</text>
        <dbReference type="Rhea" id="RHEA:53428"/>
        <dbReference type="Rhea" id="RHEA-COMP:10131"/>
        <dbReference type="Rhea" id="RHEA-COMP:10132"/>
        <dbReference type="Rhea" id="RHEA-COMP:13555"/>
        <dbReference type="Rhea" id="RHEA-COMP:13556"/>
        <dbReference type="ChEBI" id="CHEBI:29950"/>
        <dbReference type="ChEBI" id="CHEBI:82612"/>
        <dbReference type="ChEBI" id="CHEBI:137386"/>
        <dbReference type="ChEBI" id="CHEBI:137387"/>
        <dbReference type="EC" id="2.1.1.63"/>
    </reaction>
</comment>
<evidence type="ECO:0000313" key="15">
    <source>
        <dbReference type="Proteomes" id="UP000001064"/>
    </source>
</evidence>
<dbReference type="PANTHER" id="PTHR10815:SF13">
    <property type="entry name" value="METHYLATED-DNA--PROTEIN-CYSTEINE METHYLTRANSFERASE"/>
    <property type="match status" value="1"/>
</dbReference>
<feature type="region of interest" description="Disordered" evidence="12">
    <location>
        <begin position="1"/>
        <end position="28"/>
    </location>
</feature>
<gene>
    <name evidence="14" type="ORF">DICPUDRAFT_75205</name>
</gene>
<dbReference type="EMBL" id="GL870961">
    <property type="protein sequence ID" value="EGC39202.1"/>
    <property type="molecule type" value="Genomic_DNA"/>
</dbReference>
<dbReference type="InterPro" id="IPR036217">
    <property type="entry name" value="MethylDNA_cys_MeTrfase_DNAb"/>
</dbReference>
<dbReference type="SUPFAM" id="SSF46767">
    <property type="entry name" value="Methylated DNA-protein cysteine methyltransferase, C-terminal domain"/>
    <property type="match status" value="1"/>
</dbReference>
<dbReference type="Proteomes" id="UP000001064">
    <property type="component" value="Unassembled WGS sequence"/>
</dbReference>
<dbReference type="NCBIfam" id="TIGR00589">
    <property type="entry name" value="ogt"/>
    <property type="match status" value="1"/>
</dbReference>
<dbReference type="Pfam" id="PF01035">
    <property type="entry name" value="DNA_binding_1"/>
    <property type="match status" value="1"/>
</dbReference>
<keyword evidence="15" id="KW-1185">Reference proteome</keyword>
<evidence type="ECO:0000256" key="9">
    <source>
        <dbReference type="ARBA" id="ARBA00030795"/>
    </source>
</evidence>
<dbReference type="PROSITE" id="PS00374">
    <property type="entry name" value="MGMT"/>
    <property type="match status" value="1"/>
</dbReference>
<evidence type="ECO:0000256" key="6">
    <source>
        <dbReference type="ARBA" id="ARBA00022679"/>
    </source>
</evidence>
<dbReference type="InterPro" id="IPR001497">
    <property type="entry name" value="MethylDNA_cys_MeTrfase_AS"/>
</dbReference>
<accession>F0Z9Z5</accession>
<comment type="similarity">
    <text evidence="2">Belongs to the MGMT family.</text>
</comment>
<dbReference type="EC" id="2.1.1.63" evidence="3"/>